<gene>
    <name evidence="1" type="ORF">BQ8794_180097</name>
</gene>
<dbReference type="AlphaFoldDB" id="A0A1R3V4A6"/>
<dbReference type="Proteomes" id="UP000188388">
    <property type="component" value="Unassembled WGS sequence"/>
</dbReference>
<dbReference type="EMBL" id="FTPD01000010">
    <property type="protein sequence ID" value="SIT54753.1"/>
    <property type="molecule type" value="Genomic_DNA"/>
</dbReference>
<dbReference type="STRING" id="1631249.BQ8794_180097"/>
<proteinExistence type="predicted"/>
<sequence length="96" mass="11202">MAELAARGVKVSHDTVWQFLRREGLRFKKTLFALEQARSDIARRRQRWRSFQAGLDPERLVFIDETWIKTNMAPLRGWGAKGKRLRGFARTTTGAR</sequence>
<reference evidence="2" key="1">
    <citation type="submission" date="2017-01" db="EMBL/GenBank/DDBJ databases">
        <authorList>
            <person name="Brunel B."/>
        </authorList>
    </citation>
    <scope>NUCLEOTIDE SEQUENCE [LARGE SCALE GENOMIC DNA]</scope>
</reference>
<organism evidence="1 2">
    <name type="scientific">Mesorhizobium prunaredense</name>
    <dbReference type="NCBI Taxonomy" id="1631249"/>
    <lineage>
        <taxon>Bacteria</taxon>
        <taxon>Pseudomonadati</taxon>
        <taxon>Pseudomonadota</taxon>
        <taxon>Alphaproteobacteria</taxon>
        <taxon>Hyphomicrobiales</taxon>
        <taxon>Phyllobacteriaceae</taxon>
        <taxon>Mesorhizobium</taxon>
    </lineage>
</organism>
<evidence type="ECO:0000313" key="2">
    <source>
        <dbReference type="Proteomes" id="UP000188388"/>
    </source>
</evidence>
<name>A0A1R3V4A6_9HYPH</name>
<keyword evidence="2" id="KW-1185">Reference proteome</keyword>
<protein>
    <submittedName>
        <fullName evidence="1">Transposase</fullName>
    </submittedName>
</protein>
<evidence type="ECO:0000313" key="1">
    <source>
        <dbReference type="EMBL" id="SIT54753.1"/>
    </source>
</evidence>
<accession>A0A1R3V4A6</accession>